<comment type="function">
    <text evidence="5">DNA-dependent RNA polymerase catalyzes the transcription of DNA into RNA using the four ribonucleoside triphosphates as substrates.</text>
</comment>
<dbReference type="InterPro" id="IPR042102">
    <property type="entry name" value="RNA_pol_Rpb1_3_sf"/>
</dbReference>
<dbReference type="AlphaFoldDB" id="A0A191T669"/>
<dbReference type="RefSeq" id="YP_009258763.1">
    <property type="nucleotide sequence ID" value="NC_030359.1"/>
</dbReference>
<dbReference type="GO" id="GO:0003677">
    <property type="term" value="F:DNA binding"/>
    <property type="evidence" value="ECO:0007669"/>
    <property type="project" value="UniProtKB-UniRule"/>
</dbReference>
<sequence length="1069" mass="122279">MVTSQKQIFFNKVIDKSVMKHFIGRLVYWRGPIYTTHVLDQLKTLGFENSTKTGFSLGIDDLSASPLKTWIIQDAENETNLSQEFFRNGSIHAIEKLRQIVETWHTTSEFLKREMSVSFNVLDFQNPVHMMSFSGARGNVSQVHQLVGMRGLISDPQGNIVDLPIQNNLREGLSLTEYIISCYGARKGVVDTAIRTADAGYLTRRLVQIAQHIVVRNIDCNTPWGVVVRSIQIYQGHSSLSRENRLIGRVLARPIYINKRCIAIRNQDVGADLAFQLNLLYKKDILVRSTLGCKNADWTCQMCYGWGYIYGKMVSLGEAIGIIAGQSIGEPGTQLTLRTFHTGGVFTGDISNHIRAPFNGIVQFDSIKCQSTRNRHGRIVSKCIENLSLTITANNQKHVCTIPAYSLLFISNNQYVEAKQIMAEVRTSTSSLKEKVERHIYSTLEGEVVHTKNAFFVFQNNSNNDSFVQKNNGHVLVWSAYMFQFSDYQIQFRLFYKIEDYIDINLVIGNQNIKTTQKISDKFGIQSILVGSILKFIQFNNTSSGSIRFLKIDKNTFHLNILVLSIFNQFRIKILNHLLKKTENKQNYTNLLNQKKPQLGDKRLSSTLFIQRNNTKIMTLLTAKIITLAFNSISISSELITCIGLIGKTLTYFQYPYFCKPNVIKSLLIYCNFFIKYTPVWNIKSLTLFWIQINEKTQTHIYVEIPQLKIEKISHKICFFISITCRKINLGQFLWKNTFMNLNQKLLESGKTISISKYNIILRLTHTYLLTVGAIIHANCYDIINKGDMLITLLYEQLRTSDIIQGLPKAEQLLEARSVNEVVLKLDNSFFTLIKQIIRQIPNLIKNSSLSTQKSYHHSQIELVNRIQAVYLAQGVHILDKHIEIIVRQMSAKIVLVENSIQNNAINKYSFLPGELFNFLRVYKINAVIKNSIAYKPLLLGITRASLNTQSVISEASFQQTAKVLSKSALEGRIDWLKGLQENVIFGKLIPAGTNFQNITLEFTFANKIHKKSVTIRRKKIFMNQHYRFIYDKKNDSTANSFQILPIREITEEVHKKVKQIATQGIDTF</sequence>
<dbReference type="InterPro" id="IPR012756">
    <property type="entry name" value="DNA-dir_RpoC2_beta_pp"/>
</dbReference>
<organism evidence="8">
    <name type="scientific">Cylindrocystis brebissonii</name>
    <dbReference type="NCBI Taxonomy" id="102167"/>
    <lineage>
        <taxon>Eukaryota</taxon>
        <taxon>Viridiplantae</taxon>
        <taxon>Streptophyta</taxon>
        <taxon>Zygnematophyceae</taxon>
        <taxon>Zygnematophycidae</taxon>
        <taxon>Zygnematales</taxon>
        <taxon>Mesotaeniaceae</taxon>
        <taxon>Cylindrocystis</taxon>
    </lineage>
</organism>
<keyword evidence="8" id="KW-0934">Plastid</keyword>
<proteinExistence type="inferred from homology"/>
<dbReference type="EMBL" id="KU646495">
    <property type="protein sequence ID" value="ANI25889.1"/>
    <property type="molecule type" value="Genomic_DNA"/>
</dbReference>
<dbReference type="PANTHER" id="PTHR48443">
    <property type="entry name" value="DNA-DIRECTED RNA POLYMERASE SUBUNIT BETA"/>
    <property type="match status" value="1"/>
</dbReference>
<evidence type="ECO:0000259" key="7">
    <source>
        <dbReference type="Pfam" id="PF05000"/>
    </source>
</evidence>
<dbReference type="EC" id="2.7.7.6" evidence="5"/>
<feature type="binding site" evidence="5">
    <location>
        <position position="300"/>
    </location>
    <ligand>
        <name>Zn(2+)</name>
        <dbReference type="ChEBI" id="CHEBI:29105"/>
    </ligand>
</feature>
<dbReference type="HAMAP" id="MF_01324">
    <property type="entry name" value="RNApol_bact_RpoC2"/>
    <property type="match status" value="1"/>
</dbReference>
<gene>
    <name evidence="5 8" type="primary">rpoC2</name>
</gene>
<dbReference type="PANTHER" id="PTHR48443:SF1">
    <property type="entry name" value="DNA-DIRECTED RNA POLYMERASE SUBUNIT BETA"/>
    <property type="match status" value="1"/>
</dbReference>
<dbReference type="GO" id="GO:0008270">
    <property type="term" value="F:zinc ion binding"/>
    <property type="evidence" value="ECO:0007669"/>
    <property type="project" value="UniProtKB-UniRule"/>
</dbReference>
<dbReference type="Gene3D" id="1.10.1790.20">
    <property type="match status" value="1"/>
</dbReference>
<name>A0A191T669_9VIRI</name>
<dbReference type="InterPro" id="IPR038120">
    <property type="entry name" value="Rpb1_funnel_sf"/>
</dbReference>
<feature type="binding site" evidence="5">
    <location>
        <position position="293"/>
    </location>
    <ligand>
        <name>Zn(2+)</name>
        <dbReference type="ChEBI" id="CHEBI:29105"/>
    </ligand>
</feature>
<comment type="cofactor">
    <cofactor evidence="5">
        <name>Zn(2+)</name>
        <dbReference type="ChEBI" id="CHEBI:29105"/>
    </cofactor>
    <text evidence="5">Binds 1 Zn(2+) ion per subunit.</text>
</comment>
<dbReference type="SUPFAM" id="SSF64484">
    <property type="entry name" value="beta and beta-prime subunits of DNA dependent RNA-polymerase"/>
    <property type="match status" value="1"/>
</dbReference>
<dbReference type="Gene3D" id="1.10.274.100">
    <property type="entry name" value="RNA polymerase Rpb1, domain 3"/>
    <property type="match status" value="1"/>
</dbReference>
<dbReference type="Pfam" id="PF05000">
    <property type="entry name" value="RNA_pol_Rpb1_4"/>
    <property type="match status" value="1"/>
</dbReference>
<evidence type="ECO:0000313" key="8">
    <source>
        <dbReference type="EMBL" id="ANI25889.1"/>
    </source>
</evidence>
<evidence type="ECO:0000259" key="6">
    <source>
        <dbReference type="Pfam" id="PF04998"/>
    </source>
</evidence>
<comment type="subcellular location">
    <subcellularLocation>
        <location evidence="5">Plastid</location>
        <location evidence="5">Chloroplast</location>
    </subcellularLocation>
</comment>
<feature type="domain" description="RNA polymerase Rpb1" evidence="7">
    <location>
        <begin position="94"/>
        <end position="162"/>
    </location>
</feature>
<dbReference type="GO" id="GO:0009507">
    <property type="term" value="C:chloroplast"/>
    <property type="evidence" value="ECO:0007669"/>
    <property type="project" value="UniProtKB-SubCell"/>
</dbReference>
<evidence type="ECO:0000256" key="5">
    <source>
        <dbReference type="HAMAP-Rule" id="MF_01324"/>
    </source>
</evidence>
<dbReference type="GO" id="GO:0000428">
    <property type="term" value="C:DNA-directed RNA polymerase complex"/>
    <property type="evidence" value="ECO:0007669"/>
    <property type="project" value="UniProtKB-KW"/>
</dbReference>
<protein>
    <recommendedName>
        <fullName evidence="5">DNA-directed RNA polymerase subunit beta''</fullName>
        <ecNumber evidence="5">2.7.7.6</ecNumber>
    </recommendedName>
    <alternativeName>
        <fullName evidence="5">PEP</fullName>
    </alternativeName>
    <alternativeName>
        <fullName evidence="5">Plastid-encoded RNA polymerase subunit beta''</fullName>
        <shortName evidence="5">RNA polymerase subunit beta''</shortName>
    </alternativeName>
</protein>
<keyword evidence="8" id="KW-0150">Chloroplast</keyword>
<dbReference type="Gene3D" id="1.10.132.30">
    <property type="match status" value="1"/>
</dbReference>
<feature type="binding site" evidence="5">
    <location>
        <position position="220"/>
    </location>
    <ligand>
        <name>Zn(2+)</name>
        <dbReference type="ChEBI" id="CHEBI:29105"/>
    </ligand>
</feature>
<dbReference type="InterPro" id="IPR007081">
    <property type="entry name" value="RNA_pol_Rpb1_5"/>
</dbReference>
<comment type="catalytic activity">
    <reaction evidence="5">
        <text>RNA(n) + a ribonucleoside 5'-triphosphate = RNA(n+1) + diphosphate</text>
        <dbReference type="Rhea" id="RHEA:21248"/>
        <dbReference type="Rhea" id="RHEA-COMP:14527"/>
        <dbReference type="Rhea" id="RHEA-COMP:17342"/>
        <dbReference type="ChEBI" id="CHEBI:33019"/>
        <dbReference type="ChEBI" id="CHEBI:61557"/>
        <dbReference type="ChEBI" id="CHEBI:140395"/>
        <dbReference type="EC" id="2.7.7.6"/>
    </reaction>
</comment>
<dbReference type="Gene3D" id="1.10.150.390">
    <property type="match status" value="1"/>
</dbReference>
<reference evidence="8" key="1">
    <citation type="journal article" date="2016" name="Front. Plant Sci.">
        <title>Comparative Chloroplast Genome Analyses of Streptophyte Green Algae Uncover Major Structural Alterations in the Klebsormidiophyceae, Coleochaetophyceae and Zygnematophyceae.</title>
        <authorList>
            <person name="Lemieux C."/>
            <person name="Otis C."/>
            <person name="Turmel M."/>
        </authorList>
    </citation>
    <scope>NUCLEOTIDE SEQUENCE</scope>
</reference>
<feature type="binding site" evidence="5">
    <location>
        <position position="303"/>
    </location>
    <ligand>
        <name>Zn(2+)</name>
        <dbReference type="ChEBI" id="CHEBI:29105"/>
    </ligand>
</feature>
<evidence type="ECO:0000256" key="1">
    <source>
        <dbReference type="ARBA" id="ARBA00022478"/>
    </source>
</evidence>
<accession>A0A191T669</accession>
<keyword evidence="3 5" id="KW-0548">Nucleotidyltransferase</keyword>
<geneLocation type="chloroplast" evidence="8"/>
<dbReference type="GO" id="GO:0006351">
    <property type="term" value="P:DNA-templated transcription"/>
    <property type="evidence" value="ECO:0007669"/>
    <property type="project" value="UniProtKB-UniRule"/>
</dbReference>
<keyword evidence="1 5" id="KW-0240">DNA-directed RNA polymerase</keyword>
<dbReference type="Pfam" id="PF04998">
    <property type="entry name" value="RNA_pol_Rpb1_5"/>
    <property type="match status" value="1"/>
</dbReference>
<evidence type="ECO:0000256" key="2">
    <source>
        <dbReference type="ARBA" id="ARBA00022679"/>
    </source>
</evidence>
<evidence type="ECO:0000256" key="4">
    <source>
        <dbReference type="ARBA" id="ARBA00023163"/>
    </source>
</evidence>
<keyword evidence="4 5" id="KW-0804">Transcription</keyword>
<keyword evidence="2 5" id="KW-0808">Transferase</keyword>
<dbReference type="InterPro" id="IPR007083">
    <property type="entry name" value="RNA_pol_Rpb1_4"/>
</dbReference>
<dbReference type="GO" id="GO:0003899">
    <property type="term" value="F:DNA-directed RNA polymerase activity"/>
    <property type="evidence" value="ECO:0007669"/>
    <property type="project" value="UniProtKB-UniRule"/>
</dbReference>
<comment type="subunit">
    <text evidence="5">In plastids the minimal PEP RNA polymerase catalytic core is composed of four subunits: alpha, beta, beta', and beta''. When a (nuclear-encoded) sigma factor is associated with the core the holoenzyme is formed, which can initiate transcription.</text>
</comment>
<keyword evidence="5" id="KW-0479">Metal-binding</keyword>
<dbReference type="GeneID" id="27985274"/>
<feature type="domain" description="RNA polymerase Rpb1" evidence="6">
    <location>
        <begin position="172"/>
        <end position="908"/>
    </location>
</feature>
<comment type="similarity">
    <text evidence="5">Belongs to the RNA polymerase beta' chain family. RpoC2 subfamily.</text>
</comment>
<evidence type="ECO:0000256" key="3">
    <source>
        <dbReference type="ARBA" id="ARBA00022695"/>
    </source>
</evidence>
<keyword evidence="5" id="KW-0862">Zinc</keyword>
<dbReference type="CDD" id="cd02655">
    <property type="entry name" value="RNAP_beta'_C"/>
    <property type="match status" value="1"/>
</dbReference>